<comment type="caution">
    <text evidence="3">The sequence shown here is derived from an EMBL/GenBank/DDBJ whole genome shotgun (WGS) entry which is preliminary data.</text>
</comment>
<reference evidence="3" key="1">
    <citation type="submission" date="2020-06" db="EMBL/GenBank/DDBJ databases">
        <title>WGS assembly of Ceratodon purpureus strain R40.</title>
        <authorList>
            <person name="Carey S.B."/>
            <person name="Jenkins J."/>
            <person name="Shu S."/>
            <person name="Lovell J.T."/>
            <person name="Sreedasyam A."/>
            <person name="Maumus F."/>
            <person name="Tiley G.P."/>
            <person name="Fernandez-Pozo N."/>
            <person name="Barry K."/>
            <person name="Chen C."/>
            <person name="Wang M."/>
            <person name="Lipzen A."/>
            <person name="Daum C."/>
            <person name="Saski C.A."/>
            <person name="Payton A.C."/>
            <person name="Mcbreen J.C."/>
            <person name="Conrad R.E."/>
            <person name="Kollar L.M."/>
            <person name="Olsson S."/>
            <person name="Huttunen S."/>
            <person name="Landis J.B."/>
            <person name="Wickett N.J."/>
            <person name="Johnson M.G."/>
            <person name="Rensing S.A."/>
            <person name="Grimwood J."/>
            <person name="Schmutz J."/>
            <person name="Mcdaniel S.F."/>
        </authorList>
    </citation>
    <scope>NUCLEOTIDE SEQUENCE</scope>
    <source>
        <strain evidence="3">R40</strain>
    </source>
</reference>
<dbReference type="GO" id="GO:0051983">
    <property type="term" value="P:regulation of chromosome segregation"/>
    <property type="evidence" value="ECO:0007669"/>
    <property type="project" value="InterPro"/>
</dbReference>
<dbReference type="Proteomes" id="UP000822688">
    <property type="component" value="Chromosome 1"/>
</dbReference>
<evidence type="ECO:0000256" key="1">
    <source>
        <dbReference type="SAM" id="Coils"/>
    </source>
</evidence>
<sequence length="249" mass="28077">MDHERELEESEETIAAMESLSSIITTDEEYVLIQQVAQNLRSLVNLCHVQQKEVKACIQGLREKVKAKEQSVLNAQKSNLKDEELEMLRNNLAEARIEEEKAQATARSLEEHLDGLEEQLQSVEAQKQTLASLASEEIQLKNEMSLFSTISGIIPDLSKKHVFAGSIQSIFHVTVTGCADFFAIFTTCILLPLFCSLIFVSFTVSIFNAVIHLNQETALLDKEDVTKFTIDCSDMSAYQQSKTIWDMIR</sequence>
<keyword evidence="4" id="KW-1185">Reference proteome</keyword>
<protein>
    <submittedName>
        <fullName evidence="3">Uncharacterized protein</fullName>
    </submittedName>
</protein>
<dbReference type="PANTHER" id="PTHR35730">
    <property type="entry name" value="KINETOCHORE PROTEIN SPC24 HOMOLOG-RELATED"/>
    <property type="match status" value="1"/>
</dbReference>
<keyword evidence="1" id="KW-0175">Coiled coil</keyword>
<dbReference type="InterPro" id="IPR044951">
    <property type="entry name" value="SPC24-like"/>
</dbReference>
<evidence type="ECO:0000256" key="2">
    <source>
        <dbReference type="SAM" id="Phobius"/>
    </source>
</evidence>
<keyword evidence="2" id="KW-0812">Transmembrane</keyword>
<evidence type="ECO:0000313" key="3">
    <source>
        <dbReference type="EMBL" id="KAG0590108.1"/>
    </source>
</evidence>
<dbReference type="EMBL" id="CM026421">
    <property type="protein sequence ID" value="KAG0590108.1"/>
    <property type="molecule type" value="Genomic_DNA"/>
</dbReference>
<keyword evidence="2" id="KW-0472">Membrane</keyword>
<gene>
    <name evidence="3" type="ORF">KC19_1G072300</name>
</gene>
<keyword evidence="2" id="KW-1133">Transmembrane helix</keyword>
<dbReference type="AlphaFoldDB" id="A0A8T0J5C1"/>
<dbReference type="PANTHER" id="PTHR35730:SF2">
    <property type="entry name" value="KINETOCHORE PROTEIN SPC24 HOMOLOG-RELATED"/>
    <property type="match status" value="1"/>
</dbReference>
<proteinExistence type="predicted"/>
<organism evidence="3 4">
    <name type="scientific">Ceratodon purpureus</name>
    <name type="common">Fire moss</name>
    <name type="synonym">Dicranum purpureum</name>
    <dbReference type="NCBI Taxonomy" id="3225"/>
    <lineage>
        <taxon>Eukaryota</taxon>
        <taxon>Viridiplantae</taxon>
        <taxon>Streptophyta</taxon>
        <taxon>Embryophyta</taxon>
        <taxon>Bryophyta</taxon>
        <taxon>Bryophytina</taxon>
        <taxon>Bryopsida</taxon>
        <taxon>Dicranidae</taxon>
        <taxon>Pseudoditrichales</taxon>
        <taxon>Ditrichaceae</taxon>
        <taxon>Ceratodon</taxon>
    </lineage>
</organism>
<name>A0A8T0J5C1_CERPU</name>
<evidence type="ECO:0000313" key="4">
    <source>
        <dbReference type="Proteomes" id="UP000822688"/>
    </source>
</evidence>
<accession>A0A8T0J5C1</accession>
<feature type="coiled-coil region" evidence="1">
    <location>
        <begin position="58"/>
        <end position="143"/>
    </location>
</feature>
<feature type="transmembrane region" description="Helical" evidence="2">
    <location>
        <begin position="181"/>
        <end position="207"/>
    </location>
</feature>